<accession>A0A9X4JUX1</accession>
<dbReference type="RefSeq" id="WP_277445539.1">
    <property type="nucleotide sequence ID" value="NZ_JAKOAV010000057.1"/>
</dbReference>
<feature type="transmembrane region" description="Helical" evidence="1">
    <location>
        <begin position="82"/>
        <end position="103"/>
    </location>
</feature>
<dbReference type="Proteomes" id="UP001154312">
    <property type="component" value="Unassembled WGS sequence"/>
</dbReference>
<reference evidence="2" key="1">
    <citation type="submission" date="2022-02" db="EMBL/GenBank/DDBJ databases">
        <authorList>
            <person name="Leng L."/>
        </authorList>
    </citation>
    <scope>NUCLEOTIDE SEQUENCE</scope>
    <source>
        <strain evidence="2">JI</strain>
    </source>
</reference>
<proteinExistence type="predicted"/>
<dbReference type="Pfam" id="PF14387">
    <property type="entry name" value="DUF4418"/>
    <property type="match status" value="1"/>
</dbReference>
<evidence type="ECO:0000256" key="1">
    <source>
        <dbReference type="SAM" id="Phobius"/>
    </source>
</evidence>
<gene>
    <name evidence="2" type="ORF">L7E55_16885</name>
</gene>
<keyword evidence="1" id="KW-1133">Transmembrane helix</keyword>
<evidence type="ECO:0000313" key="3">
    <source>
        <dbReference type="Proteomes" id="UP001154312"/>
    </source>
</evidence>
<keyword evidence="3" id="KW-1185">Reference proteome</keyword>
<evidence type="ECO:0000313" key="2">
    <source>
        <dbReference type="EMBL" id="MDF9410000.1"/>
    </source>
</evidence>
<protein>
    <submittedName>
        <fullName evidence="2">DUF4418 family protein</fullName>
    </submittedName>
</protein>
<dbReference type="EMBL" id="JAKOAV010000057">
    <property type="protein sequence ID" value="MDF9410000.1"/>
    <property type="molecule type" value="Genomic_DNA"/>
</dbReference>
<dbReference type="AlphaFoldDB" id="A0A9X4JUX1"/>
<comment type="caution">
    <text evidence="2">The sequence shown here is derived from an EMBL/GenBank/DDBJ whole genome shotgun (WGS) entry which is preliminary data.</text>
</comment>
<keyword evidence="1" id="KW-0812">Transmembrane</keyword>
<organism evidence="2 3">
    <name type="scientific">Pelotomaculum isophthalicicum JI</name>
    <dbReference type="NCBI Taxonomy" id="947010"/>
    <lineage>
        <taxon>Bacteria</taxon>
        <taxon>Bacillati</taxon>
        <taxon>Bacillota</taxon>
        <taxon>Clostridia</taxon>
        <taxon>Eubacteriales</taxon>
        <taxon>Desulfotomaculaceae</taxon>
        <taxon>Pelotomaculum</taxon>
    </lineage>
</organism>
<keyword evidence="1" id="KW-0472">Membrane</keyword>
<dbReference type="InterPro" id="IPR025531">
    <property type="entry name" value="DUF4418"/>
</dbReference>
<name>A0A9X4JUX1_9FIRM</name>
<sequence length="144" mass="15558">MKKNLSKLILGTELLASLLILGSIFIWAPVCDGLLTLQNGTMVHMKCFYTGQVSIVLAIILLFAAIVAFFSKTDHNKLQWVIIVIGIMIIANTFESVIGIGICKNTAMACHATSAWLRGSGVLVIISGLFDIFANSSKTNKLTL</sequence>
<feature type="transmembrane region" description="Helical" evidence="1">
    <location>
        <begin position="47"/>
        <end position="70"/>
    </location>
</feature>
<feature type="transmembrane region" description="Helical" evidence="1">
    <location>
        <begin position="115"/>
        <end position="134"/>
    </location>
</feature>
<feature type="transmembrane region" description="Helical" evidence="1">
    <location>
        <begin position="14"/>
        <end position="35"/>
    </location>
</feature>